<dbReference type="Proteomes" id="UP000242699">
    <property type="component" value="Unassembled WGS sequence"/>
</dbReference>
<evidence type="ECO:0000313" key="2">
    <source>
        <dbReference type="Proteomes" id="UP000242699"/>
    </source>
</evidence>
<protein>
    <recommendedName>
        <fullName evidence="3">YlzJ-like protein</fullName>
    </recommendedName>
</protein>
<accession>A0A2T2XB50</accession>
<dbReference type="AlphaFoldDB" id="A0A2T2XB50"/>
<organism evidence="1 2">
    <name type="scientific">Sulfobacillus benefaciens</name>
    <dbReference type="NCBI Taxonomy" id="453960"/>
    <lineage>
        <taxon>Bacteria</taxon>
        <taxon>Bacillati</taxon>
        <taxon>Bacillota</taxon>
        <taxon>Clostridia</taxon>
        <taxon>Eubacteriales</taxon>
        <taxon>Clostridiales Family XVII. Incertae Sedis</taxon>
        <taxon>Sulfobacillus</taxon>
    </lineage>
</organism>
<reference evidence="1 2" key="1">
    <citation type="journal article" date="2014" name="BMC Genomics">
        <title>Comparison of environmental and isolate Sulfobacillus genomes reveals diverse carbon, sulfur, nitrogen, and hydrogen metabolisms.</title>
        <authorList>
            <person name="Justice N.B."/>
            <person name="Norman A."/>
            <person name="Brown C.T."/>
            <person name="Singh A."/>
            <person name="Thomas B.C."/>
            <person name="Banfield J.F."/>
        </authorList>
    </citation>
    <scope>NUCLEOTIDE SEQUENCE [LARGE SCALE GENOMIC DNA]</scope>
    <source>
        <strain evidence="1">AMDSBA1</strain>
    </source>
</reference>
<proteinExistence type="predicted"/>
<dbReference type="Pfam" id="PF14035">
    <property type="entry name" value="YlzJ"/>
    <property type="match status" value="1"/>
</dbReference>
<gene>
    <name evidence="1" type="ORF">C7B43_00165</name>
</gene>
<evidence type="ECO:0008006" key="3">
    <source>
        <dbReference type="Google" id="ProtNLM"/>
    </source>
</evidence>
<evidence type="ECO:0000313" key="1">
    <source>
        <dbReference type="EMBL" id="PSR31676.1"/>
    </source>
</evidence>
<name>A0A2T2XB50_9FIRM</name>
<comment type="caution">
    <text evidence="1">The sequence shown here is derived from an EMBL/GenBank/DDBJ whole genome shotgun (WGS) entry which is preliminary data.</text>
</comment>
<sequence length="71" mass="8402">MTLYTPLAIEDIFPEKPAASPVREWWIDGRLCLVRRDDDGYFRLERLVSSDPQDYLDQRFQPNRVVATVLF</sequence>
<dbReference type="EMBL" id="PXYT01000001">
    <property type="protein sequence ID" value="PSR31676.1"/>
    <property type="molecule type" value="Genomic_DNA"/>
</dbReference>
<dbReference type="InterPro" id="IPR025619">
    <property type="entry name" value="YlzJ"/>
</dbReference>